<reference evidence="2 3" key="2">
    <citation type="submission" date="2016-12" db="EMBL/GenBank/DDBJ databases">
        <title>Draft Genome Sequence of Cystobacter ferrugineus Strain Cbfe23.</title>
        <authorList>
            <person name="Akbar S."/>
            <person name="Dowd S.E."/>
            <person name="Stevens D.C."/>
        </authorList>
    </citation>
    <scope>NUCLEOTIDE SEQUENCE [LARGE SCALE GENOMIC DNA]</scope>
    <source>
        <strain evidence="2 3">Cbfe23</strain>
    </source>
</reference>
<name>A0A1L9ATT1_9BACT</name>
<evidence type="ECO:0000313" key="2">
    <source>
        <dbReference type="EMBL" id="OJH33411.1"/>
    </source>
</evidence>
<feature type="region of interest" description="Disordered" evidence="1">
    <location>
        <begin position="397"/>
        <end position="431"/>
    </location>
</feature>
<proteinExistence type="predicted"/>
<feature type="compositionally biased region" description="Pro residues" evidence="1">
    <location>
        <begin position="60"/>
        <end position="70"/>
    </location>
</feature>
<keyword evidence="3" id="KW-1185">Reference proteome</keyword>
<evidence type="ECO:0000313" key="3">
    <source>
        <dbReference type="Proteomes" id="UP000182229"/>
    </source>
</evidence>
<organism evidence="2 3">
    <name type="scientific">Cystobacter ferrugineus</name>
    <dbReference type="NCBI Taxonomy" id="83449"/>
    <lineage>
        <taxon>Bacteria</taxon>
        <taxon>Pseudomonadati</taxon>
        <taxon>Myxococcota</taxon>
        <taxon>Myxococcia</taxon>
        <taxon>Myxococcales</taxon>
        <taxon>Cystobacterineae</taxon>
        <taxon>Archangiaceae</taxon>
        <taxon>Cystobacter</taxon>
    </lineage>
</organism>
<dbReference type="AlphaFoldDB" id="A0A1L9ATT1"/>
<feature type="region of interest" description="Disordered" evidence="1">
    <location>
        <begin position="363"/>
        <end position="382"/>
    </location>
</feature>
<feature type="compositionally biased region" description="Basic and acidic residues" evidence="1">
    <location>
        <begin position="370"/>
        <end position="382"/>
    </location>
</feature>
<dbReference type="Proteomes" id="UP000182229">
    <property type="component" value="Unassembled WGS sequence"/>
</dbReference>
<dbReference type="STRING" id="83449.BON30_48860"/>
<feature type="region of interest" description="Disordered" evidence="1">
    <location>
        <begin position="52"/>
        <end position="73"/>
    </location>
</feature>
<evidence type="ECO:0000256" key="1">
    <source>
        <dbReference type="SAM" id="MobiDB-lite"/>
    </source>
</evidence>
<accession>A0A1L9ATT1</accession>
<gene>
    <name evidence="2" type="ORF">BON30_48860</name>
</gene>
<dbReference type="OrthoDB" id="9853184at2"/>
<dbReference type="RefSeq" id="WP_071905540.1">
    <property type="nucleotide sequence ID" value="NZ_MPIN01000039.1"/>
</dbReference>
<protein>
    <submittedName>
        <fullName evidence="2">Uncharacterized protein</fullName>
    </submittedName>
</protein>
<dbReference type="EMBL" id="MPIN01000039">
    <property type="protein sequence ID" value="OJH33411.1"/>
    <property type="molecule type" value="Genomic_DNA"/>
</dbReference>
<reference evidence="3" key="1">
    <citation type="submission" date="2016-11" db="EMBL/GenBank/DDBJ databases">
        <authorList>
            <person name="Shukria A."/>
            <person name="Stevens D.C."/>
        </authorList>
    </citation>
    <scope>NUCLEOTIDE SEQUENCE [LARGE SCALE GENOMIC DNA]</scope>
    <source>
        <strain evidence="3">Cbfe23</strain>
    </source>
</reference>
<comment type="caution">
    <text evidence="2">The sequence shown here is derived from an EMBL/GenBank/DDBJ whole genome shotgun (WGS) entry which is preliminary data.</text>
</comment>
<sequence>MTERLRPVFHPTWGSVNPMRETEQATHVWQQLYNPVERWDGLVGTDIQALRSAAEERGSPPQPLKPPPGQERPRLPWVPMPCYMLLKEQHDAYYGPAYLRELEPSRTEWERQERDPAHLLMCCTPRGVLVAVGLGRPTVVLTAFCPDLPFEDGSDVDDDTFHQVAQERWERLTMREDSTWKRGVLRELEQASHQHPQRTVDAWRLARAIGHARALVAKEPDIATRLRTAEALLARHRQDVSRLLEGKLRAEALLGGLQSALAAEEPHEAQDRLLAISDLLVVSEVLGHSSELKRIHDRVRQLTASWPPGLTGFERLAHARLGTSGPAVRPLWEAVLAARPSAWSPLAAAQAWLDAARTRIAERLSGGGGRGDRPPGGPHRESRIACFRCAEQRGDSRVRRRGGGHLSPRLAAPRVRRRCGASLGRAPGGGK</sequence>